<dbReference type="OrthoDB" id="9803532at2"/>
<dbReference type="Pfam" id="PF04168">
    <property type="entry name" value="Alpha-E"/>
    <property type="match status" value="1"/>
</dbReference>
<accession>L0EIY4</accession>
<dbReference type="InterPro" id="IPR007296">
    <property type="entry name" value="DUF403"/>
</dbReference>
<dbReference type="STRING" id="717605.Theco_3638"/>
<evidence type="ECO:0000259" key="1">
    <source>
        <dbReference type="Pfam" id="PF04168"/>
    </source>
</evidence>
<reference evidence="3" key="1">
    <citation type="submission" date="2012-01" db="EMBL/GenBank/DDBJ databases">
        <title>Complete sequence of chromosome of Thermobacillus composti KWC4.</title>
        <authorList>
            <person name="Lucas S."/>
            <person name="Han J."/>
            <person name="Lapidus A."/>
            <person name="Cheng J.-F."/>
            <person name="Goodwin L."/>
            <person name="Pitluck S."/>
            <person name="Peters L."/>
            <person name="Ovchinnikova G."/>
            <person name="Teshima H."/>
            <person name="Detter J.C."/>
            <person name="Han C."/>
            <person name="Tapia R."/>
            <person name="Land M."/>
            <person name="Hauser L."/>
            <person name="Kyrpides N."/>
            <person name="Ivanova N."/>
            <person name="Pagani I."/>
            <person name="Anderson I."/>
            <person name="Woyke T."/>
        </authorList>
    </citation>
    <scope>NUCLEOTIDE SEQUENCE [LARGE SCALE GENOMIC DNA]</scope>
    <source>
        <strain evidence="3">DSM 18247 / JCM 13945 / KWC4</strain>
    </source>
</reference>
<dbReference type="Proteomes" id="UP000010795">
    <property type="component" value="Chromosome"/>
</dbReference>
<dbReference type="KEGG" id="tco:Theco_3638"/>
<evidence type="ECO:0000313" key="2">
    <source>
        <dbReference type="EMBL" id="AGA59661.1"/>
    </source>
</evidence>
<feature type="domain" description="DUF403" evidence="1">
    <location>
        <begin position="1"/>
        <end position="309"/>
    </location>
</feature>
<dbReference type="HOGENOM" id="CLU_071567_0_0_9"/>
<sequence>MLDRSAESLFWIGRYIERAENHARLLDVHYHMRELGGDEEESVWRTMTEAIGDTGVYEARHATYNERDVLYFLLLDPSMNNSLLSCVVHARDNFKKVREQLPAELWNMLNGFYLWLRGVQLSHVLEQSPHRFFQRIIEELAAFQGMAASIMLRDESWHLIESGRFLERSENVVRMLLFVHRVVRDCRDAAFAHSKVVLTSTGGYEAFRKLELDDMSLEGVARFLILEDRFPRSVQYAVGRFEQHLKALKAYAERSNPPLDRLIRIAGKARSELGWLEKEDITAHTMNDVLQGLLAANRQLGDAMANVFFSPGSEVVL</sequence>
<name>L0EIY4_THECK</name>
<proteinExistence type="predicted"/>
<dbReference type="PANTHER" id="PTHR34595">
    <property type="entry name" value="BLR5612 PROTEIN"/>
    <property type="match status" value="1"/>
</dbReference>
<dbReference type="EMBL" id="CP003255">
    <property type="protein sequence ID" value="AGA59661.1"/>
    <property type="molecule type" value="Genomic_DNA"/>
</dbReference>
<dbReference type="PANTHER" id="PTHR34595:SF7">
    <property type="entry name" value="SLL1039 PROTEIN"/>
    <property type="match status" value="1"/>
</dbReference>
<keyword evidence="3" id="KW-1185">Reference proteome</keyword>
<gene>
    <name evidence="2" type="ordered locus">Theco_3638</name>
</gene>
<dbReference type="AlphaFoldDB" id="L0EIY4"/>
<organism evidence="2 3">
    <name type="scientific">Thermobacillus composti (strain DSM 18247 / JCM 13945 / KWC4)</name>
    <dbReference type="NCBI Taxonomy" id="717605"/>
    <lineage>
        <taxon>Bacteria</taxon>
        <taxon>Bacillati</taxon>
        <taxon>Bacillota</taxon>
        <taxon>Bacilli</taxon>
        <taxon>Bacillales</taxon>
        <taxon>Paenibacillaceae</taxon>
        <taxon>Thermobacillus</taxon>
    </lineage>
</organism>
<protein>
    <recommendedName>
        <fullName evidence="1">DUF403 domain-containing protein</fullName>
    </recommendedName>
</protein>
<evidence type="ECO:0000313" key="3">
    <source>
        <dbReference type="Proteomes" id="UP000010795"/>
    </source>
</evidence>
<dbReference type="InterPro" id="IPR051680">
    <property type="entry name" value="ATP-dep_Glu-Cys_Ligase-2"/>
</dbReference>
<dbReference type="RefSeq" id="WP_015256383.1">
    <property type="nucleotide sequence ID" value="NC_019897.1"/>
</dbReference>
<dbReference type="eggNOG" id="COG2307">
    <property type="taxonomic scope" value="Bacteria"/>
</dbReference>